<evidence type="ECO:0000256" key="1">
    <source>
        <dbReference type="ARBA" id="ARBA00006270"/>
    </source>
</evidence>
<evidence type="ECO:0000256" key="5">
    <source>
        <dbReference type="SAM" id="MobiDB-lite"/>
    </source>
</evidence>
<dbReference type="PROSITE" id="PS51421">
    <property type="entry name" value="RAS"/>
    <property type="match status" value="1"/>
</dbReference>
<dbReference type="InterPro" id="IPR050227">
    <property type="entry name" value="Rab"/>
</dbReference>
<dbReference type="PROSITE" id="PS51420">
    <property type="entry name" value="RHO"/>
    <property type="match status" value="1"/>
</dbReference>
<dbReference type="PROSITE" id="PS51419">
    <property type="entry name" value="RAB"/>
    <property type="match status" value="1"/>
</dbReference>
<sequence>MEDFEREIKVVVVGNGGVGKTSMIKRFCKGVFTDDYKKTIGVDFLEKQLYVPSIGQDVQLYLWDTAGQEEFDSITKTYYRGAGAAVLAFSTTDRASFDALPSWRSKVLEQCPGIAMALVQNKVDLIEQAVVSSQEAEAMARRLGLKFYRTCVKQDLNVTEVFTYLAELHDRKLNSGHLQQGQAMPVLEAGLAAAADSSEPAQNSSHHGPGVTATISLPAAEEGQLPAAHQKQQQQQQQHKAGVTAGEARSGSSSVGGYGRKALPASVELHPSVQRGKKSVATKIKRKLAKASFTECSIQ</sequence>
<keyword evidence="7" id="KW-1185">Reference proteome</keyword>
<reference evidence="6 7" key="1">
    <citation type="submission" date="2023-05" db="EMBL/GenBank/DDBJ databases">
        <title>A 100% complete, gapless, phased diploid assembly of the Scenedesmus obliquus UTEX 3031 genome.</title>
        <authorList>
            <person name="Biondi T.C."/>
            <person name="Hanschen E.R."/>
            <person name="Kwon T."/>
            <person name="Eng W."/>
            <person name="Kruse C.P.S."/>
            <person name="Koehler S.I."/>
            <person name="Kunde Y."/>
            <person name="Gleasner C.D."/>
            <person name="You Mak K.T."/>
            <person name="Polle J."/>
            <person name="Hovde B.T."/>
            <person name="Starkenburg S.R."/>
        </authorList>
    </citation>
    <scope>NUCLEOTIDE SEQUENCE [LARGE SCALE GENOMIC DNA]</scope>
    <source>
        <strain evidence="6 7">DOE0152z</strain>
    </source>
</reference>
<evidence type="ECO:0008006" key="8">
    <source>
        <dbReference type="Google" id="ProtNLM"/>
    </source>
</evidence>
<dbReference type="InterPro" id="IPR005225">
    <property type="entry name" value="Small_GTP-bd"/>
</dbReference>
<gene>
    <name evidence="6" type="ORF">OEZ85_000540</name>
</gene>
<evidence type="ECO:0000313" key="7">
    <source>
        <dbReference type="Proteomes" id="UP001244341"/>
    </source>
</evidence>
<dbReference type="Proteomes" id="UP001244341">
    <property type="component" value="Chromosome 13b"/>
</dbReference>
<organism evidence="6 7">
    <name type="scientific">Tetradesmus obliquus</name>
    <name type="common">Green alga</name>
    <name type="synonym">Acutodesmus obliquus</name>
    <dbReference type="NCBI Taxonomy" id="3088"/>
    <lineage>
        <taxon>Eukaryota</taxon>
        <taxon>Viridiplantae</taxon>
        <taxon>Chlorophyta</taxon>
        <taxon>core chlorophytes</taxon>
        <taxon>Chlorophyceae</taxon>
        <taxon>CS clade</taxon>
        <taxon>Sphaeropleales</taxon>
        <taxon>Scenedesmaceae</taxon>
        <taxon>Tetradesmus</taxon>
    </lineage>
</organism>
<accession>A0ABY8UIX4</accession>
<feature type="compositionally biased region" description="Low complexity" evidence="5">
    <location>
        <begin position="227"/>
        <end position="241"/>
    </location>
</feature>
<dbReference type="EMBL" id="CP126220">
    <property type="protein sequence ID" value="WIA21310.1"/>
    <property type="molecule type" value="Genomic_DNA"/>
</dbReference>
<proteinExistence type="inferred from homology"/>
<dbReference type="InterPro" id="IPR001806">
    <property type="entry name" value="Small_GTPase"/>
</dbReference>
<evidence type="ECO:0000313" key="6">
    <source>
        <dbReference type="EMBL" id="WIA21310.1"/>
    </source>
</evidence>
<dbReference type="Gene3D" id="3.40.50.300">
    <property type="entry name" value="P-loop containing nucleotide triphosphate hydrolases"/>
    <property type="match status" value="1"/>
</dbReference>
<feature type="region of interest" description="Disordered" evidence="5">
    <location>
        <begin position="193"/>
        <end position="280"/>
    </location>
</feature>
<evidence type="ECO:0000256" key="3">
    <source>
        <dbReference type="ARBA" id="ARBA00023134"/>
    </source>
</evidence>
<dbReference type="PANTHER" id="PTHR47977">
    <property type="entry name" value="RAS-RELATED PROTEIN RAB"/>
    <property type="match status" value="1"/>
</dbReference>
<dbReference type="InterPro" id="IPR027417">
    <property type="entry name" value="P-loop_NTPase"/>
</dbReference>
<keyword evidence="2" id="KW-0547">Nucleotide-binding</keyword>
<dbReference type="SUPFAM" id="SSF52540">
    <property type="entry name" value="P-loop containing nucleoside triphosphate hydrolases"/>
    <property type="match status" value="1"/>
</dbReference>
<dbReference type="SMART" id="SM00173">
    <property type="entry name" value="RAS"/>
    <property type="match status" value="1"/>
</dbReference>
<dbReference type="PRINTS" id="PR00449">
    <property type="entry name" value="RASTRNSFRMNG"/>
</dbReference>
<dbReference type="Pfam" id="PF00071">
    <property type="entry name" value="Ras"/>
    <property type="match status" value="1"/>
</dbReference>
<dbReference type="SMART" id="SM00175">
    <property type="entry name" value="RAB"/>
    <property type="match status" value="1"/>
</dbReference>
<keyword evidence="3" id="KW-0342">GTP-binding</keyword>
<evidence type="ECO:0000256" key="4">
    <source>
        <dbReference type="ARBA" id="ARBA00037868"/>
    </source>
</evidence>
<protein>
    <recommendedName>
        <fullName evidence="8">Ras-related protein Rab-23</fullName>
    </recommendedName>
</protein>
<comment type="subcellular location">
    <subcellularLocation>
        <location evidence="4">Endomembrane system</location>
        <topology evidence="4">Lipid-anchor</topology>
    </subcellularLocation>
</comment>
<comment type="similarity">
    <text evidence="1">Belongs to the small GTPase superfamily. Rab family.</text>
</comment>
<dbReference type="SMART" id="SM00176">
    <property type="entry name" value="RAN"/>
    <property type="match status" value="1"/>
</dbReference>
<dbReference type="SMART" id="SM00174">
    <property type="entry name" value="RHO"/>
    <property type="match status" value="1"/>
</dbReference>
<evidence type="ECO:0000256" key="2">
    <source>
        <dbReference type="ARBA" id="ARBA00022741"/>
    </source>
</evidence>
<dbReference type="NCBIfam" id="TIGR00231">
    <property type="entry name" value="small_GTP"/>
    <property type="match status" value="1"/>
</dbReference>
<name>A0ABY8UIX4_TETOB</name>